<proteinExistence type="inferred from homology"/>
<dbReference type="GO" id="GO:0020037">
    <property type="term" value="F:heme binding"/>
    <property type="evidence" value="ECO:0007669"/>
    <property type="project" value="InterPro"/>
</dbReference>
<keyword evidence="6 10" id="KW-0408">Iron</keyword>
<keyword evidence="5 10" id="KW-0560">Oxidoreductase</keyword>
<accession>A0A562IHZ1</accession>
<name>A0A562IHZ1_MICOL</name>
<dbReference type="CDD" id="cd20625">
    <property type="entry name" value="CYP164-like"/>
    <property type="match status" value="1"/>
</dbReference>
<evidence type="ECO:0000313" key="11">
    <source>
        <dbReference type="EMBL" id="TWH70637.1"/>
    </source>
</evidence>
<evidence type="ECO:0000256" key="3">
    <source>
        <dbReference type="ARBA" id="ARBA00022723"/>
    </source>
</evidence>
<evidence type="ECO:0000256" key="7">
    <source>
        <dbReference type="ARBA" id="ARBA00023033"/>
    </source>
</evidence>
<reference evidence="11 12" key="1">
    <citation type="submission" date="2019-07" db="EMBL/GenBank/DDBJ databases">
        <title>R&amp;d 2014.</title>
        <authorList>
            <person name="Klenk H.-P."/>
        </authorList>
    </citation>
    <scope>NUCLEOTIDE SEQUENCE [LARGE SCALE GENOMIC DNA]</scope>
    <source>
        <strain evidence="11 12">DSM 43868</strain>
    </source>
</reference>
<evidence type="ECO:0000256" key="2">
    <source>
        <dbReference type="ARBA" id="ARBA00022617"/>
    </source>
</evidence>
<keyword evidence="7 10" id="KW-0503">Monooxygenase</keyword>
<evidence type="ECO:0000256" key="6">
    <source>
        <dbReference type="ARBA" id="ARBA00023004"/>
    </source>
</evidence>
<dbReference type="FunFam" id="1.10.630.10:FF:000018">
    <property type="entry name" value="Cytochrome P450 monooxygenase"/>
    <property type="match status" value="1"/>
</dbReference>
<sequence>MTISTPDRIAYEPFRKQPRDQLLPVLAKLREEAPVYRTGSDMWVVSRYADVKNIIKSPHLFSSRPNASEGTAFPVEAADNPEQLQQLMALMAGFPAELDVQELTQAPNINGADPPDHSRLRRIASRAFTPARIAQLFPAIDAIVDECLEGIDKSDSFNVVRQLAIPLPTQIIVDLLGFGDGMRDQVKKWSDDFVDAAIGDVRGTAEGAAMEMRVFQEFSLFVAPLIERRREDPQGDIISAMVQSMSDDTLNTAEALMMAITVMVGGNETTTSLIGGNVVELCNNPDQLALLKADPSLLPGAVDEANRLTSPIQFMFREALADVEIAGTTIPKGAIVVLQMAAANRDPAEFDDPDEFRIDRPQGRNLSFGHGIHFCLGAHLATAEVRSAVGKLLPHLDRFELDTATLQLNPTMLHHGYQNIDLRARS</sequence>
<evidence type="ECO:0000256" key="1">
    <source>
        <dbReference type="ARBA" id="ARBA00010617"/>
    </source>
</evidence>
<protein>
    <submittedName>
        <fullName evidence="11">Cytochrome P450</fullName>
    </submittedName>
</protein>
<dbReference type="PROSITE" id="PS00086">
    <property type="entry name" value="CYTOCHROME_P450"/>
    <property type="match status" value="1"/>
</dbReference>
<evidence type="ECO:0000313" key="12">
    <source>
        <dbReference type="Proteomes" id="UP000319825"/>
    </source>
</evidence>
<dbReference type="AlphaFoldDB" id="A0A562IHZ1"/>
<evidence type="ECO:0000256" key="9">
    <source>
        <dbReference type="ARBA" id="ARBA00060683"/>
    </source>
</evidence>
<organism evidence="11 12">
    <name type="scientific">Micromonospora olivasterospora</name>
    <dbReference type="NCBI Taxonomy" id="1880"/>
    <lineage>
        <taxon>Bacteria</taxon>
        <taxon>Bacillati</taxon>
        <taxon>Actinomycetota</taxon>
        <taxon>Actinomycetes</taxon>
        <taxon>Micromonosporales</taxon>
        <taxon>Micromonosporaceae</taxon>
        <taxon>Micromonospora</taxon>
    </lineage>
</organism>
<evidence type="ECO:0000256" key="8">
    <source>
        <dbReference type="ARBA" id="ARBA00023194"/>
    </source>
</evidence>
<keyword evidence="8" id="KW-0045">Antibiotic biosynthesis</keyword>
<dbReference type="PRINTS" id="PR00359">
    <property type="entry name" value="BP450"/>
</dbReference>
<comment type="similarity">
    <text evidence="1 10">Belongs to the cytochrome P450 family.</text>
</comment>
<dbReference type="GO" id="GO:0005506">
    <property type="term" value="F:iron ion binding"/>
    <property type="evidence" value="ECO:0007669"/>
    <property type="project" value="InterPro"/>
</dbReference>
<dbReference type="InterPro" id="IPR036396">
    <property type="entry name" value="Cyt_P450_sf"/>
</dbReference>
<dbReference type="EMBL" id="VLKE01000001">
    <property type="protein sequence ID" value="TWH70637.1"/>
    <property type="molecule type" value="Genomic_DNA"/>
</dbReference>
<dbReference type="Gene3D" id="1.10.630.10">
    <property type="entry name" value="Cytochrome P450"/>
    <property type="match status" value="1"/>
</dbReference>
<keyword evidence="12" id="KW-1185">Reference proteome</keyword>
<evidence type="ECO:0000256" key="10">
    <source>
        <dbReference type="RuleBase" id="RU000461"/>
    </source>
</evidence>
<evidence type="ECO:0000256" key="4">
    <source>
        <dbReference type="ARBA" id="ARBA00022857"/>
    </source>
</evidence>
<dbReference type="GO" id="GO:0004497">
    <property type="term" value="F:monooxygenase activity"/>
    <property type="evidence" value="ECO:0007669"/>
    <property type="project" value="UniProtKB-KW"/>
</dbReference>
<keyword evidence="2 10" id="KW-0349">Heme</keyword>
<dbReference type="PANTHER" id="PTHR46696:SF1">
    <property type="entry name" value="CYTOCHROME P450 YJIB-RELATED"/>
    <property type="match status" value="1"/>
</dbReference>
<dbReference type="GO" id="GO:0016705">
    <property type="term" value="F:oxidoreductase activity, acting on paired donors, with incorporation or reduction of molecular oxygen"/>
    <property type="evidence" value="ECO:0007669"/>
    <property type="project" value="InterPro"/>
</dbReference>
<dbReference type="InterPro" id="IPR002397">
    <property type="entry name" value="Cyt_P450_B"/>
</dbReference>
<keyword evidence="3 10" id="KW-0479">Metal-binding</keyword>
<dbReference type="SUPFAM" id="SSF48264">
    <property type="entry name" value="Cytochrome P450"/>
    <property type="match status" value="1"/>
</dbReference>
<dbReference type="GO" id="GO:0017000">
    <property type="term" value="P:antibiotic biosynthetic process"/>
    <property type="evidence" value="ECO:0007669"/>
    <property type="project" value="UniProtKB-KW"/>
</dbReference>
<dbReference type="InterPro" id="IPR001128">
    <property type="entry name" value="Cyt_P450"/>
</dbReference>
<dbReference type="PANTHER" id="PTHR46696">
    <property type="entry name" value="P450, PUTATIVE (EUROFUNG)-RELATED"/>
    <property type="match status" value="1"/>
</dbReference>
<keyword evidence="4" id="KW-0521">NADP</keyword>
<dbReference type="Proteomes" id="UP000319825">
    <property type="component" value="Unassembled WGS sequence"/>
</dbReference>
<dbReference type="Pfam" id="PF00067">
    <property type="entry name" value="p450"/>
    <property type="match status" value="1"/>
</dbReference>
<evidence type="ECO:0000256" key="5">
    <source>
        <dbReference type="ARBA" id="ARBA00023002"/>
    </source>
</evidence>
<comment type="pathway">
    <text evidence="9">Antibiotic biosynthesis; mycinamicin biosynthesis.</text>
</comment>
<dbReference type="RefSeq" id="WP_145776870.1">
    <property type="nucleotide sequence ID" value="NZ_BAAATQ010000308.1"/>
</dbReference>
<dbReference type="InterPro" id="IPR017972">
    <property type="entry name" value="Cyt_P450_CS"/>
</dbReference>
<gene>
    <name evidence="11" type="ORF">JD77_05662</name>
</gene>
<dbReference type="OrthoDB" id="502624at2"/>
<comment type="caution">
    <text evidence="11">The sequence shown here is derived from an EMBL/GenBank/DDBJ whole genome shotgun (WGS) entry which is preliminary data.</text>
</comment>